<protein>
    <submittedName>
        <fullName evidence="1">Uncharacterized protein</fullName>
    </submittedName>
</protein>
<dbReference type="AlphaFoldDB" id="A0AAV1KEF4"/>
<accession>A0AAV1KEF4</accession>
<comment type="caution">
    <text evidence="1">The sequence shown here is derived from an EMBL/GenBank/DDBJ whole genome shotgun (WGS) entry which is preliminary data.</text>
</comment>
<dbReference type="Proteomes" id="UP001314205">
    <property type="component" value="Unassembled WGS sequence"/>
</dbReference>
<keyword evidence="2" id="KW-1185">Reference proteome</keyword>
<evidence type="ECO:0000313" key="1">
    <source>
        <dbReference type="EMBL" id="CAK1581435.1"/>
    </source>
</evidence>
<name>A0AAV1KEF4_9NEOP</name>
<gene>
    <name evidence="1" type="ORF">PARMNEM_LOCUS3102</name>
</gene>
<reference evidence="1 2" key="1">
    <citation type="submission" date="2023-11" db="EMBL/GenBank/DDBJ databases">
        <authorList>
            <person name="Hedman E."/>
            <person name="Englund M."/>
            <person name="Stromberg M."/>
            <person name="Nyberg Akerstrom W."/>
            <person name="Nylinder S."/>
            <person name="Jareborg N."/>
            <person name="Kallberg Y."/>
            <person name="Kronander E."/>
        </authorList>
    </citation>
    <scope>NUCLEOTIDE SEQUENCE [LARGE SCALE GENOMIC DNA]</scope>
</reference>
<dbReference type="EMBL" id="CAVLGL010000035">
    <property type="protein sequence ID" value="CAK1581435.1"/>
    <property type="molecule type" value="Genomic_DNA"/>
</dbReference>
<sequence length="81" mass="9093">MLVLITWSCIAQTKPSVSPKRSPKRSQWREATTYDILDRKISKSLLKKSLSYQLGIRGLKASTQECMCQGRSGPLALQPAR</sequence>
<organism evidence="1 2">
    <name type="scientific">Parnassius mnemosyne</name>
    <name type="common">clouded apollo</name>
    <dbReference type="NCBI Taxonomy" id="213953"/>
    <lineage>
        <taxon>Eukaryota</taxon>
        <taxon>Metazoa</taxon>
        <taxon>Ecdysozoa</taxon>
        <taxon>Arthropoda</taxon>
        <taxon>Hexapoda</taxon>
        <taxon>Insecta</taxon>
        <taxon>Pterygota</taxon>
        <taxon>Neoptera</taxon>
        <taxon>Endopterygota</taxon>
        <taxon>Lepidoptera</taxon>
        <taxon>Glossata</taxon>
        <taxon>Ditrysia</taxon>
        <taxon>Papilionoidea</taxon>
        <taxon>Papilionidae</taxon>
        <taxon>Parnassiinae</taxon>
        <taxon>Parnassini</taxon>
        <taxon>Parnassius</taxon>
        <taxon>Driopa</taxon>
    </lineage>
</organism>
<proteinExistence type="predicted"/>
<evidence type="ECO:0000313" key="2">
    <source>
        <dbReference type="Proteomes" id="UP001314205"/>
    </source>
</evidence>